<evidence type="ECO:0000256" key="9">
    <source>
        <dbReference type="ARBA" id="ARBA00023170"/>
    </source>
</evidence>
<keyword evidence="8 11" id="KW-0472">Membrane</keyword>
<evidence type="ECO:0000256" key="14">
    <source>
        <dbReference type="SAM" id="SignalP"/>
    </source>
</evidence>
<dbReference type="RefSeq" id="WP_246225280.1">
    <property type="nucleotide sequence ID" value="NZ_JAASQI010000004.1"/>
</dbReference>
<keyword evidence="6 14" id="KW-0732">Signal</keyword>
<evidence type="ECO:0000313" key="17">
    <source>
        <dbReference type="EMBL" id="NIJ58321.1"/>
    </source>
</evidence>
<dbReference type="Gene3D" id="2.40.170.20">
    <property type="entry name" value="TonB-dependent receptor, beta-barrel domain"/>
    <property type="match status" value="1"/>
</dbReference>
<comment type="similarity">
    <text evidence="2 11 13">Belongs to the TonB-dependent receptor family.</text>
</comment>
<dbReference type="InterPro" id="IPR010949">
    <property type="entry name" value="TonB_Hb/transfer/lactofer_rcpt"/>
</dbReference>
<protein>
    <submittedName>
        <fullName evidence="17">Hemoglobin/transferrin/lactoferrin receptor protein</fullName>
    </submittedName>
</protein>
<feature type="signal peptide" evidence="14">
    <location>
        <begin position="1"/>
        <end position="22"/>
    </location>
</feature>
<evidence type="ECO:0000259" key="15">
    <source>
        <dbReference type="Pfam" id="PF00593"/>
    </source>
</evidence>
<name>A0ABX0UZG4_9HYPH</name>
<evidence type="ECO:0000256" key="4">
    <source>
        <dbReference type="ARBA" id="ARBA00022452"/>
    </source>
</evidence>
<evidence type="ECO:0000256" key="7">
    <source>
        <dbReference type="ARBA" id="ARBA00023077"/>
    </source>
</evidence>
<evidence type="ECO:0000256" key="8">
    <source>
        <dbReference type="ARBA" id="ARBA00023136"/>
    </source>
</evidence>
<keyword evidence="7 12" id="KW-0798">TonB box</keyword>
<dbReference type="Proteomes" id="UP001429580">
    <property type="component" value="Unassembled WGS sequence"/>
</dbReference>
<gene>
    <name evidence="17" type="ORF">FHS82_002163</name>
</gene>
<reference evidence="17 18" key="1">
    <citation type="submission" date="2020-03" db="EMBL/GenBank/DDBJ databases">
        <title>Genomic Encyclopedia of Type Strains, Phase IV (KMG-IV): sequencing the most valuable type-strain genomes for metagenomic binning, comparative biology and taxonomic classification.</title>
        <authorList>
            <person name="Goeker M."/>
        </authorList>
    </citation>
    <scope>NUCLEOTIDE SEQUENCE [LARGE SCALE GENOMIC DNA]</scope>
    <source>
        <strain evidence="17 18">DSM 103870</strain>
    </source>
</reference>
<dbReference type="InterPro" id="IPR012910">
    <property type="entry name" value="Plug_dom"/>
</dbReference>
<evidence type="ECO:0000256" key="13">
    <source>
        <dbReference type="RuleBase" id="RU003357"/>
    </source>
</evidence>
<evidence type="ECO:0000256" key="3">
    <source>
        <dbReference type="ARBA" id="ARBA00022448"/>
    </source>
</evidence>
<evidence type="ECO:0000256" key="12">
    <source>
        <dbReference type="PROSITE-ProRule" id="PRU10143"/>
    </source>
</evidence>
<dbReference type="InterPro" id="IPR039426">
    <property type="entry name" value="TonB-dep_rcpt-like"/>
</dbReference>
<keyword evidence="10 11" id="KW-0998">Cell outer membrane</keyword>
<evidence type="ECO:0000256" key="5">
    <source>
        <dbReference type="ARBA" id="ARBA00022692"/>
    </source>
</evidence>
<dbReference type="EMBL" id="JAASQI010000004">
    <property type="protein sequence ID" value="NIJ58321.1"/>
    <property type="molecule type" value="Genomic_DNA"/>
</dbReference>
<comment type="subcellular location">
    <subcellularLocation>
        <location evidence="1 11">Cell outer membrane</location>
        <topology evidence="1 11">Multi-pass membrane protein</topology>
    </subcellularLocation>
</comment>
<feature type="chain" id="PRO_5047347056" evidence="14">
    <location>
        <begin position="23"/>
        <end position="717"/>
    </location>
</feature>
<dbReference type="NCBIfam" id="TIGR01786">
    <property type="entry name" value="TonB-hemlactrns"/>
    <property type="match status" value="1"/>
</dbReference>
<evidence type="ECO:0000256" key="10">
    <source>
        <dbReference type="ARBA" id="ARBA00023237"/>
    </source>
</evidence>
<dbReference type="InterPro" id="IPR011276">
    <property type="entry name" value="TonB_haem/Hb_rcpt"/>
</dbReference>
<evidence type="ECO:0000256" key="11">
    <source>
        <dbReference type="PROSITE-ProRule" id="PRU01360"/>
    </source>
</evidence>
<feature type="domain" description="TonB-dependent receptor plug" evidence="16">
    <location>
        <begin position="74"/>
        <end position="181"/>
    </location>
</feature>
<organism evidence="17 18">
    <name type="scientific">Pseudochelatococcus lubricantis</name>
    <dbReference type="NCBI Taxonomy" id="1538102"/>
    <lineage>
        <taxon>Bacteria</taxon>
        <taxon>Pseudomonadati</taxon>
        <taxon>Pseudomonadota</taxon>
        <taxon>Alphaproteobacteria</taxon>
        <taxon>Hyphomicrobiales</taxon>
        <taxon>Chelatococcaceae</taxon>
        <taxon>Pseudochelatococcus</taxon>
    </lineage>
</organism>
<dbReference type="CDD" id="cd01347">
    <property type="entry name" value="ligand_gated_channel"/>
    <property type="match status" value="1"/>
</dbReference>
<keyword evidence="3 11" id="KW-0813">Transport</keyword>
<dbReference type="SUPFAM" id="SSF56935">
    <property type="entry name" value="Porins"/>
    <property type="match status" value="1"/>
</dbReference>
<comment type="caution">
    <text evidence="17">The sequence shown here is derived from an EMBL/GenBank/DDBJ whole genome shotgun (WGS) entry which is preliminary data.</text>
</comment>
<keyword evidence="9 17" id="KW-0675">Receptor</keyword>
<dbReference type="PANTHER" id="PTHR30069:SF41">
    <property type="entry name" value="HEME_HEMOPEXIN UTILIZATION PROTEIN C"/>
    <property type="match status" value="1"/>
</dbReference>
<dbReference type="InterPro" id="IPR010916">
    <property type="entry name" value="TonB_box_CS"/>
</dbReference>
<sequence length="717" mass="77105">MASPVFMLRVAAVSLLATVSMAALSVRADAQTNASRNTSGAAAPAAAVDEQDVGTPLVLDTVTVVATRTRERLVDTLAGASVVTRDDIALQQSGSVSELLRNVPGVTVQLSQDDPAQAINIRGLQDFGRVNVLVDGARQNFQTSGHGANGVFYLDPELIGSVDIVRGPVSNIYGSGAIGGVASFTTRGIDDLLRENERYGAEQKTGYGSNGSGFLSSTAGGFRIGTAADVYGQFVFRDKRPYNDGDGNRIDRTGSDLSAGLFKFNVRPAEGHTVSGTALYQDYTFENGSSTVFRSHVTSGTYTLGYTFSRPDVPWLDLSVRGYYAATKNEQRILSPSSTFQQFDADAGSRRTFDLGTYGIDIHNTARFSTGPIDHALTFGVDGVWDDVTVTDQAGGFGSAFTPGGKRNLFGGFIQDELRYNDWLRVIGALRFDSYDLDGNGFSSSGDRVSPKITVGVTPVQGIELYATYAEGYRAPSISETLISGTHPFPAFDILPNPDLKPETAHNIEGGVNISYDDVLKTGDKVRGKINVYRNDVDDYIDMVDVGAPQLTPVIPGMPASVCRYSPRLCIPLYDQQYQNIAKARLEGAELEAAYDWGGGFITLAAARTNGKNRTENLPLASAPPARIGSTVGLRFFDDKLTVGARWTYFAAKKSGSTPSEAYHLVDVFASYAYNENVRADFSVQNLFDQQYTEYRHSQAGSGLTAKGALTVRFASY</sequence>
<keyword evidence="4 11" id="KW-1134">Transmembrane beta strand</keyword>
<evidence type="ECO:0000259" key="16">
    <source>
        <dbReference type="Pfam" id="PF07715"/>
    </source>
</evidence>
<dbReference type="InterPro" id="IPR000531">
    <property type="entry name" value="Beta-barrel_TonB"/>
</dbReference>
<keyword evidence="18" id="KW-1185">Reference proteome</keyword>
<evidence type="ECO:0000256" key="6">
    <source>
        <dbReference type="ARBA" id="ARBA00022729"/>
    </source>
</evidence>
<dbReference type="PROSITE" id="PS00430">
    <property type="entry name" value="TONB_DEPENDENT_REC_1"/>
    <property type="match status" value="1"/>
</dbReference>
<evidence type="ECO:0000256" key="2">
    <source>
        <dbReference type="ARBA" id="ARBA00009810"/>
    </source>
</evidence>
<feature type="short sequence motif" description="TonB box" evidence="12">
    <location>
        <begin position="61"/>
        <end position="67"/>
    </location>
</feature>
<proteinExistence type="inferred from homology"/>
<keyword evidence="5 11" id="KW-0812">Transmembrane</keyword>
<evidence type="ECO:0000256" key="1">
    <source>
        <dbReference type="ARBA" id="ARBA00004571"/>
    </source>
</evidence>
<dbReference type="InterPro" id="IPR037066">
    <property type="entry name" value="Plug_dom_sf"/>
</dbReference>
<dbReference type="Gene3D" id="2.170.130.10">
    <property type="entry name" value="TonB-dependent receptor, plug domain"/>
    <property type="match status" value="1"/>
</dbReference>
<dbReference type="PROSITE" id="PS52016">
    <property type="entry name" value="TONB_DEPENDENT_REC_3"/>
    <property type="match status" value="1"/>
</dbReference>
<dbReference type="InterPro" id="IPR036942">
    <property type="entry name" value="Beta-barrel_TonB_sf"/>
</dbReference>
<feature type="domain" description="TonB-dependent receptor-like beta-barrel" evidence="15">
    <location>
        <begin position="244"/>
        <end position="687"/>
    </location>
</feature>
<dbReference type="Pfam" id="PF00593">
    <property type="entry name" value="TonB_dep_Rec_b-barrel"/>
    <property type="match status" value="1"/>
</dbReference>
<dbReference type="PANTHER" id="PTHR30069">
    <property type="entry name" value="TONB-DEPENDENT OUTER MEMBRANE RECEPTOR"/>
    <property type="match status" value="1"/>
</dbReference>
<accession>A0ABX0UZG4</accession>
<evidence type="ECO:0000313" key="18">
    <source>
        <dbReference type="Proteomes" id="UP001429580"/>
    </source>
</evidence>
<dbReference type="NCBIfam" id="TIGR01785">
    <property type="entry name" value="TonB-hemin"/>
    <property type="match status" value="1"/>
</dbReference>
<dbReference type="Pfam" id="PF07715">
    <property type="entry name" value="Plug"/>
    <property type="match status" value="1"/>
</dbReference>